<accession>A0A517PB01</accession>
<reference evidence="2 3" key="1">
    <citation type="submission" date="2019-02" db="EMBL/GenBank/DDBJ databases">
        <title>Deep-cultivation of Planctomycetes and their phenomic and genomic characterization uncovers novel biology.</title>
        <authorList>
            <person name="Wiegand S."/>
            <person name="Jogler M."/>
            <person name="Boedeker C."/>
            <person name="Pinto D."/>
            <person name="Vollmers J."/>
            <person name="Rivas-Marin E."/>
            <person name="Kohn T."/>
            <person name="Peeters S.H."/>
            <person name="Heuer A."/>
            <person name="Rast P."/>
            <person name="Oberbeckmann S."/>
            <person name="Bunk B."/>
            <person name="Jeske O."/>
            <person name="Meyerdierks A."/>
            <person name="Storesund J.E."/>
            <person name="Kallscheuer N."/>
            <person name="Luecker S."/>
            <person name="Lage O.M."/>
            <person name="Pohl T."/>
            <person name="Merkel B.J."/>
            <person name="Hornburger P."/>
            <person name="Mueller R.-W."/>
            <person name="Bruemmer F."/>
            <person name="Labrenz M."/>
            <person name="Spormann A.M."/>
            <person name="Op den Camp H."/>
            <person name="Overmann J."/>
            <person name="Amann R."/>
            <person name="Jetten M.S.M."/>
            <person name="Mascher T."/>
            <person name="Medema M.H."/>
            <person name="Devos D.P."/>
            <person name="Kaster A.-K."/>
            <person name="Ovreas L."/>
            <person name="Rohde M."/>
            <person name="Galperin M.Y."/>
            <person name="Jogler C."/>
        </authorList>
    </citation>
    <scope>NUCLEOTIDE SEQUENCE [LARGE SCALE GENOMIC DNA]</scope>
    <source>
        <strain evidence="2 3">CA12</strain>
    </source>
</reference>
<organism evidence="2 3">
    <name type="scientific">Alienimonas californiensis</name>
    <dbReference type="NCBI Taxonomy" id="2527989"/>
    <lineage>
        <taxon>Bacteria</taxon>
        <taxon>Pseudomonadati</taxon>
        <taxon>Planctomycetota</taxon>
        <taxon>Planctomycetia</taxon>
        <taxon>Planctomycetales</taxon>
        <taxon>Planctomycetaceae</taxon>
        <taxon>Alienimonas</taxon>
    </lineage>
</organism>
<evidence type="ECO:0000313" key="3">
    <source>
        <dbReference type="Proteomes" id="UP000318741"/>
    </source>
</evidence>
<proteinExistence type="predicted"/>
<evidence type="ECO:0000256" key="1">
    <source>
        <dbReference type="SAM" id="MobiDB-lite"/>
    </source>
</evidence>
<sequence>MLKMNCGLSRKIGQPDYGSRGAMVHLEVELSAELLKDPEKLRRQIRGCFGVVRQAVDAELGVAELEEGEPARLPQVGLERRPPSDPPSTPNQVRALHAFARRAGADLAAELRRLGVTDAAELSRRQASGLIDGLKERAGDRR</sequence>
<gene>
    <name evidence="2" type="ORF">CA12_26520</name>
</gene>
<dbReference type="KEGG" id="acaf:CA12_26520"/>
<protein>
    <submittedName>
        <fullName evidence="2">Uncharacterized protein</fullName>
    </submittedName>
</protein>
<name>A0A517PB01_9PLAN</name>
<feature type="region of interest" description="Disordered" evidence="1">
    <location>
        <begin position="69"/>
        <end position="92"/>
    </location>
</feature>
<dbReference type="Proteomes" id="UP000318741">
    <property type="component" value="Chromosome"/>
</dbReference>
<dbReference type="OrthoDB" id="217566at2"/>
<dbReference type="AlphaFoldDB" id="A0A517PB01"/>
<dbReference type="EMBL" id="CP036265">
    <property type="protein sequence ID" value="QDT16546.1"/>
    <property type="molecule type" value="Genomic_DNA"/>
</dbReference>
<evidence type="ECO:0000313" key="2">
    <source>
        <dbReference type="EMBL" id="QDT16546.1"/>
    </source>
</evidence>
<dbReference type="RefSeq" id="WP_145359354.1">
    <property type="nucleotide sequence ID" value="NZ_CP036265.1"/>
</dbReference>
<keyword evidence="3" id="KW-1185">Reference proteome</keyword>